<dbReference type="CDD" id="cd03316">
    <property type="entry name" value="MR_like"/>
    <property type="match status" value="1"/>
</dbReference>
<dbReference type="InterPro" id="IPR036849">
    <property type="entry name" value="Enolase-like_C_sf"/>
</dbReference>
<reference evidence="2 3" key="1">
    <citation type="submission" date="2020-02" db="EMBL/GenBank/DDBJ databases">
        <title>complete genome sequence of Rhodobacteraceae bacterium.</title>
        <authorList>
            <person name="Park J."/>
            <person name="Kim Y.-S."/>
            <person name="Kim K.-H."/>
        </authorList>
    </citation>
    <scope>NUCLEOTIDE SEQUENCE [LARGE SCALE GENOMIC DNA]</scope>
    <source>
        <strain evidence="2 3">RR4-56</strain>
    </source>
</reference>
<dbReference type="InterPro" id="IPR013341">
    <property type="entry name" value="Mandelate_racemase_N_dom"/>
</dbReference>
<dbReference type="InterPro" id="IPR013342">
    <property type="entry name" value="Mandelate_racemase_C"/>
</dbReference>
<dbReference type="Gene3D" id="3.20.20.120">
    <property type="entry name" value="Enolase-like C-terminal domain"/>
    <property type="match status" value="1"/>
</dbReference>
<dbReference type="SFLD" id="SFLDS00001">
    <property type="entry name" value="Enolase"/>
    <property type="match status" value="1"/>
</dbReference>
<dbReference type="KEGG" id="hdh:G5B40_08670"/>
<proteinExistence type="predicted"/>
<sequence length="392" mass="41410">MKIEAVDFFYFAMPEVTTDADGSQDALIVRVAAGGLCGWGECEAAPLPSIAAFICPMSHGACRPVASSVIGQKLEGPDDIARIGALVAHDSMDLLQAPHTFSGVEMALWDLLGRRRNEPVWKLLGYKRSEPKIPYASLLFGDTPQETLGRARQARADGFGAAKLGWGPIGAGSSQDDADQFVAAREGLGADARLMVDVGQIFNEDVEAAAARLPALDAAGVTWFEEPFHGSAYEAYAALSGRSARVRIAGGEAAHNVAMARHLMDFGKVGYIQIDSGRIGGIGPSKVVADLAAERGVAYVNHTFTTHLALSASLQAFAGMADDRICEYPAAPRAVAAAVAANPLPRDDNGEIRAPDQPGLGVDVDLPALKPYLVDTEIRVGGEVLYRTPKIE</sequence>
<dbReference type="Gene3D" id="3.30.390.10">
    <property type="entry name" value="Enolase-like, N-terminal domain"/>
    <property type="match status" value="1"/>
</dbReference>
<dbReference type="Pfam" id="PF02746">
    <property type="entry name" value="MR_MLE_N"/>
    <property type="match status" value="1"/>
</dbReference>
<dbReference type="Pfam" id="PF13378">
    <property type="entry name" value="MR_MLE_C"/>
    <property type="match status" value="1"/>
</dbReference>
<evidence type="ECO:0000313" key="2">
    <source>
        <dbReference type="EMBL" id="QIE55525.1"/>
    </source>
</evidence>
<accession>A0A7L5BUL9</accession>
<dbReference type="InterPro" id="IPR029065">
    <property type="entry name" value="Enolase_C-like"/>
</dbReference>
<dbReference type="PANTHER" id="PTHR48080">
    <property type="entry name" value="D-GALACTONATE DEHYDRATASE-RELATED"/>
    <property type="match status" value="1"/>
</dbReference>
<feature type="domain" description="Mandelate racemase/muconate lactonizing enzyme C-terminal" evidence="1">
    <location>
        <begin position="144"/>
        <end position="246"/>
    </location>
</feature>
<dbReference type="Proteomes" id="UP000503336">
    <property type="component" value="Chromosome"/>
</dbReference>
<dbReference type="SUPFAM" id="SSF54826">
    <property type="entry name" value="Enolase N-terminal domain-like"/>
    <property type="match status" value="1"/>
</dbReference>
<dbReference type="EMBL" id="CP049056">
    <property type="protein sequence ID" value="QIE55525.1"/>
    <property type="molecule type" value="Genomic_DNA"/>
</dbReference>
<dbReference type="InterPro" id="IPR029017">
    <property type="entry name" value="Enolase-like_N"/>
</dbReference>
<organism evidence="2 3">
    <name type="scientific">Pikeienuella piscinae</name>
    <dbReference type="NCBI Taxonomy" id="2748098"/>
    <lineage>
        <taxon>Bacteria</taxon>
        <taxon>Pseudomonadati</taxon>
        <taxon>Pseudomonadota</taxon>
        <taxon>Alphaproteobacteria</taxon>
        <taxon>Rhodobacterales</taxon>
        <taxon>Paracoccaceae</taxon>
        <taxon>Pikeienuella</taxon>
    </lineage>
</organism>
<dbReference type="AlphaFoldDB" id="A0A7L5BUL9"/>
<evidence type="ECO:0000259" key="1">
    <source>
        <dbReference type="SMART" id="SM00922"/>
    </source>
</evidence>
<keyword evidence="3" id="KW-1185">Reference proteome</keyword>
<evidence type="ECO:0000313" key="3">
    <source>
        <dbReference type="Proteomes" id="UP000503336"/>
    </source>
</evidence>
<dbReference type="RefSeq" id="WP_165097558.1">
    <property type="nucleotide sequence ID" value="NZ_CP049056.1"/>
</dbReference>
<dbReference type="SMART" id="SM00922">
    <property type="entry name" value="MR_MLE"/>
    <property type="match status" value="1"/>
</dbReference>
<dbReference type="SUPFAM" id="SSF51604">
    <property type="entry name" value="Enolase C-terminal domain-like"/>
    <property type="match status" value="1"/>
</dbReference>
<gene>
    <name evidence="2" type="ORF">G5B40_08670</name>
</gene>
<name>A0A7L5BUL9_9RHOB</name>
<protein>
    <submittedName>
        <fullName evidence="2">Mandelate racemase/muconate lactonizing enzyme family protein</fullName>
    </submittedName>
</protein>
<dbReference type="GO" id="GO:0003824">
    <property type="term" value="F:catalytic activity"/>
    <property type="evidence" value="ECO:0007669"/>
    <property type="project" value="UniProtKB-ARBA"/>
</dbReference>
<dbReference type="InterPro" id="IPR034593">
    <property type="entry name" value="DgoD-like"/>
</dbReference>
<dbReference type="SFLD" id="SFLDG00179">
    <property type="entry name" value="mandelate_racemase"/>
    <property type="match status" value="1"/>
</dbReference>